<accession>A0A9Q9ERA7</accession>
<keyword evidence="3" id="KW-1185">Reference proteome</keyword>
<gene>
    <name evidence="2" type="ORF">Slin15195_G130180</name>
</gene>
<proteinExistence type="predicted"/>
<dbReference type="Proteomes" id="UP001056384">
    <property type="component" value="Chromosome 15"/>
</dbReference>
<sequence>MSLTLKLYVPLSDVREDTISPRYHQLGYAVVNDPKQSSTEEGPVMLTDRALLKRPFANLTLGYFSGQAHGSPHVSRLDYSMLTDTGLTWNETITAWCKQEGVSNDKRPTTSQLVRMLETFNVPFSYGMDMVRNIADRLVAFIMRIHDTSVVKSAKQLGKTTIINNLMFHLVDAGVFEQAIRSVAKPTIISHIQRKQSLPSTVQEALPSPPPSPNQAAARHSRPSTTVPGSGGSSPTVNTPPRTPIADQATRNRLRPAPVSMSVGSSPTVTPSPRTPNDHVSSSSTSMPFSPSRLVGQNVIYNVLSKHTHMLDILQTQSKNERAHIRQSLNEHSSQLGRQTQYVGEMAQILLAYRKAGLLNVGPGVQQAQI</sequence>
<dbReference type="EMBL" id="CP099432">
    <property type="protein sequence ID" value="USW59699.1"/>
    <property type="molecule type" value="Genomic_DNA"/>
</dbReference>
<dbReference type="AlphaFoldDB" id="A0A9Q9ERA7"/>
<dbReference type="OrthoDB" id="10659696at2759"/>
<evidence type="ECO:0000256" key="1">
    <source>
        <dbReference type="SAM" id="MobiDB-lite"/>
    </source>
</evidence>
<feature type="region of interest" description="Disordered" evidence="1">
    <location>
        <begin position="194"/>
        <end position="289"/>
    </location>
</feature>
<organism evidence="2 3">
    <name type="scientific">Septoria linicola</name>
    <dbReference type="NCBI Taxonomy" id="215465"/>
    <lineage>
        <taxon>Eukaryota</taxon>
        <taxon>Fungi</taxon>
        <taxon>Dikarya</taxon>
        <taxon>Ascomycota</taxon>
        <taxon>Pezizomycotina</taxon>
        <taxon>Dothideomycetes</taxon>
        <taxon>Dothideomycetidae</taxon>
        <taxon>Mycosphaerellales</taxon>
        <taxon>Mycosphaerellaceae</taxon>
        <taxon>Septoria</taxon>
    </lineage>
</organism>
<evidence type="ECO:0000313" key="2">
    <source>
        <dbReference type="EMBL" id="USW59699.1"/>
    </source>
</evidence>
<protein>
    <submittedName>
        <fullName evidence="2">Uncharacterized protein</fullName>
    </submittedName>
</protein>
<reference evidence="2" key="1">
    <citation type="submission" date="2022-06" db="EMBL/GenBank/DDBJ databases">
        <title>Complete genome sequences of two strains of the flax pathogen Septoria linicola.</title>
        <authorList>
            <person name="Lapalu N."/>
            <person name="Simon A."/>
            <person name="Demenou B."/>
            <person name="Paumier D."/>
            <person name="Guillot M.-P."/>
            <person name="Gout L."/>
            <person name="Valade R."/>
        </authorList>
    </citation>
    <scope>NUCLEOTIDE SEQUENCE</scope>
    <source>
        <strain evidence="2">SE15195</strain>
    </source>
</reference>
<name>A0A9Q9ERA7_9PEZI</name>
<feature type="compositionally biased region" description="Low complexity" evidence="1">
    <location>
        <begin position="258"/>
        <end position="272"/>
    </location>
</feature>
<evidence type="ECO:0000313" key="3">
    <source>
        <dbReference type="Proteomes" id="UP001056384"/>
    </source>
</evidence>
<feature type="compositionally biased region" description="Low complexity" evidence="1">
    <location>
        <begin position="223"/>
        <end position="240"/>
    </location>
</feature>